<evidence type="ECO:0000313" key="4">
    <source>
        <dbReference type="Proteomes" id="UP000030669"/>
    </source>
</evidence>
<dbReference type="KEGG" id="gtr:GLOTRDRAFT_128796"/>
<evidence type="ECO:0000256" key="1">
    <source>
        <dbReference type="SAM" id="MobiDB-lite"/>
    </source>
</evidence>
<evidence type="ECO:0000256" key="2">
    <source>
        <dbReference type="SAM" id="Phobius"/>
    </source>
</evidence>
<keyword evidence="2" id="KW-1133">Transmembrane helix</keyword>
<dbReference type="EMBL" id="KB469301">
    <property type="protein sequence ID" value="EPQ55568.1"/>
    <property type="molecule type" value="Genomic_DNA"/>
</dbReference>
<dbReference type="GeneID" id="19301789"/>
<evidence type="ECO:0000313" key="3">
    <source>
        <dbReference type="EMBL" id="EPQ55568.1"/>
    </source>
</evidence>
<reference evidence="3 4" key="1">
    <citation type="journal article" date="2012" name="Science">
        <title>The Paleozoic origin of enzymatic lignin decomposition reconstructed from 31 fungal genomes.</title>
        <authorList>
            <person name="Floudas D."/>
            <person name="Binder M."/>
            <person name="Riley R."/>
            <person name="Barry K."/>
            <person name="Blanchette R.A."/>
            <person name="Henrissat B."/>
            <person name="Martinez A.T."/>
            <person name="Otillar R."/>
            <person name="Spatafora J.W."/>
            <person name="Yadav J.S."/>
            <person name="Aerts A."/>
            <person name="Benoit I."/>
            <person name="Boyd A."/>
            <person name="Carlson A."/>
            <person name="Copeland A."/>
            <person name="Coutinho P.M."/>
            <person name="de Vries R.P."/>
            <person name="Ferreira P."/>
            <person name="Findley K."/>
            <person name="Foster B."/>
            <person name="Gaskell J."/>
            <person name="Glotzer D."/>
            <person name="Gorecki P."/>
            <person name="Heitman J."/>
            <person name="Hesse C."/>
            <person name="Hori C."/>
            <person name="Igarashi K."/>
            <person name="Jurgens J.A."/>
            <person name="Kallen N."/>
            <person name="Kersten P."/>
            <person name="Kohler A."/>
            <person name="Kuees U."/>
            <person name="Kumar T.K.A."/>
            <person name="Kuo A."/>
            <person name="LaButti K."/>
            <person name="Larrondo L.F."/>
            <person name="Lindquist E."/>
            <person name="Ling A."/>
            <person name="Lombard V."/>
            <person name="Lucas S."/>
            <person name="Lundell T."/>
            <person name="Martin R."/>
            <person name="McLaughlin D.J."/>
            <person name="Morgenstern I."/>
            <person name="Morin E."/>
            <person name="Murat C."/>
            <person name="Nagy L.G."/>
            <person name="Nolan M."/>
            <person name="Ohm R.A."/>
            <person name="Patyshakuliyeva A."/>
            <person name="Rokas A."/>
            <person name="Ruiz-Duenas F.J."/>
            <person name="Sabat G."/>
            <person name="Salamov A."/>
            <person name="Samejima M."/>
            <person name="Schmutz J."/>
            <person name="Slot J.C."/>
            <person name="St John F."/>
            <person name="Stenlid J."/>
            <person name="Sun H."/>
            <person name="Sun S."/>
            <person name="Syed K."/>
            <person name="Tsang A."/>
            <person name="Wiebenga A."/>
            <person name="Young D."/>
            <person name="Pisabarro A."/>
            <person name="Eastwood D.C."/>
            <person name="Martin F."/>
            <person name="Cullen D."/>
            <person name="Grigoriev I.V."/>
            <person name="Hibbett D.S."/>
        </authorList>
    </citation>
    <scope>NUCLEOTIDE SEQUENCE [LARGE SCALE GENOMIC DNA]</scope>
    <source>
        <strain evidence="3 4">ATCC 11539</strain>
    </source>
</reference>
<dbReference type="eggNOG" id="ENOG502RCUN">
    <property type="taxonomic scope" value="Eukaryota"/>
</dbReference>
<sequence length="328" mass="35862">MASAINVDVAELAGLIVEAVLYGVFLILFLEAMYLTYMRRKRVKANKILVSVAAIMLILATIQLVADTANIFLAFINRSRAERIEFLHDVSQPVFILKHTTLILMLLVSDSFVTYRCWIIWDKVIWIVVLPICLCLGSAVTGFHAIWSFQHFHAETRTAQEKWLISISSLSLAANAVSTALAAFRIWHRSRKTAKVVGATTSSLMPVVKIVVESGALNAAYMLANTITLAAGTEGLETMAELGTPLVGCIFMLVIMRVCINSEQTGTSANSKTGMALHSMPRRSGEAGDERSGAGRRVVISQKVFVTRDYVQDTEGGTEGKPDASYTV</sequence>
<dbReference type="AlphaFoldDB" id="S7Q7Z7"/>
<keyword evidence="4" id="KW-1185">Reference proteome</keyword>
<feature type="transmembrane region" description="Helical" evidence="2">
    <location>
        <begin position="242"/>
        <end position="260"/>
    </location>
</feature>
<keyword evidence="2" id="KW-0812">Transmembrane</keyword>
<feature type="transmembrane region" description="Helical" evidence="2">
    <location>
        <begin position="163"/>
        <end position="184"/>
    </location>
</feature>
<feature type="transmembrane region" description="Helical" evidence="2">
    <location>
        <begin position="96"/>
        <end position="113"/>
    </location>
</feature>
<feature type="transmembrane region" description="Helical" evidence="2">
    <location>
        <begin position="12"/>
        <end position="36"/>
    </location>
</feature>
<feature type="region of interest" description="Disordered" evidence="1">
    <location>
        <begin position="267"/>
        <end position="294"/>
    </location>
</feature>
<dbReference type="OrthoDB" id="2756618at2759"/>
<organism evidence="3 4">
    <name type="scientific">Gloeophyllum trabeum (strain ATCC 11539 / FP-39264 / Madison 617)</name>
    <name type="common">Brown rot fungus</name>
    <dbReference type="NCBI Taxonomy" id="670483"/>
    <lineage>
        <taxon>Eukaryota</taxon>
        <taxon>Fungi</taxon>
        <taxon>Dikarya</taxon>
        <taxon>Basidiomycota</taxon>
        <taxon>Agaricomycotina</taxon>
        <taxon>Agaricomycetes</taxon>
        <taxon>Gloeophyllales</taxon>
        <taxon>Gloeophyllaceae</taxon>
        <taxon>Gloeophyllum</taxon>
    </lineage>
</organism>
<dbReference type="HOGENOM" id="CLU_044614_3_2_1"/>
<name>S7Q7Z7_GLOTA</name>
<dbReference type="OMA" id="DCANIFT"/>
<feature type="transmembrane region" description="Helical" evidence="2">
    <location>
        <begin position="125"/>
        <end position="147"/>
    </location>
</feature>
<keyword evidence="2" id="KW-0472">Membrane</keyword>
<dbReference type="STRING" id="670483.S7Q7Z7"/>
<gene>
    <name evidence="3" type="ORF">GLOTRDRAFT_128796</name>
</gene>
<protein>
    <submittedName>
        <fullName evidence="3">Uncharacterized protein</fullName>
    </submittedName>
</protein>
<feature type="compositionally biased region" description="Basic and acidic residues" evidence="1">
    <location>
        <begin position="283"/>
        <end position="293"/>
    </location>
</feature>
<dbReference type="RefSeq" id="XP_007865646.1">
    <property type="nucleotide sequence ID" value="XM_007867455.1"/>
</dbReference>
<proteinExistence type="predicted"/>
<accession>S7Q7Z7</accession>
<feature type="transmembrane region" description="Helical" evidence="2">
    <location>
        <begin position="48"/>
        <end position="76"/>
    </location>
</feature>
<feature type="transmembrane region" description="Helical" evidence="2">
    <location>
        <begin position="196"/>
        <end position="222"/>
    </location>
</feature>
<dbReference type="Proteomes" id="UP000030669">
    <property type="component" value="Unassembled WGS sequence"/>
</dbReference>